<feature type="region of interest" description="Disordered" evidence="1">
    <location>
        <begin position="58"/>
        <end position="82"/>
    </location>
</feature>
<sequence length="82" mass="9416">MSLSITHSMRLIGQGSNTFYWASGNTRDWHPEVESNGSKQRFPTCRTWMAYWWAANTSHESKSQVKKVKAPSNEEDSLIELP</sequence>
<comment type="caution">
    <text evidence="2">The sequence shown here is derived from an EMBL/GenBank/DDBJ whole genome shotgun (WGS) entry which is preliminary data.</text>
</comment>
<evidence type="ECO:0000313" key="2">
    <source>
        <dbReference type="EMBL" id="GBM69380.1"/>
    </source>
</evidence>
<evidence type="ECO:0000256" key="1">
    <source>
        <dbReference type="SAM" id="MobiDB-lite"/>
    </source>
</evidence>
<evidence type="ECO:0000313" key="3">
    <source>
        <dbReference type="Proteomes" id="UP000499080"/>
    </source>
</evidence>
<proteinExistence type="predicted"/>
<name>A0A4Y2HVF2_ARAVE</name>
<dbReference type="Proteomes" id="UP000499080">
    <property type="component" value="Unassembled WGS sequence"/>
</dbReference>
<dbReference type="EMBL" id="BGPR01104352">
    <property type="protein sequence ID" value="GBM69380.1"/>
    <property type="molecule type" value="Genomic_DNA"/>
</dbReference>
<gene>
    <name evidence="2" type="ORF">AVEN_118236_1</name>
</gene>
<protein>
    <submittedName>
        <fullName evidence="2">Uncharacterized protein</fullName>
    </submittedName>
</protein>
<dbReference type="AlphaFoldDB" id="A0A4Y2HVF2"/>
<reference evidence="2 3" key="1">
    <citation type="journal article" date="2019" name="Sci. Rep.">
        <title>Orb-weaving spider Araneus ventricosus genome elucidates the spidroin gene catalogue.</title>
        <authorList>
            <person name="Kono N."/>
            <person name="Nakamura H."/>
            <person name="Ohtoshi R."/>
            <person name="Moran D.A.P."/>
            <person name="Shinohara A."/>
            <person name="Yoshida Y."/>
            <person name="Fujiwara M."/>
            <person name="Mori M."/>
            <person name="Tomita M."/>
            <person name="Arakawa K."/>
        </authorList>
    </citation>
    <scope>NUCLEOTIDE SEQUENCE [LARGE SCALE GENOMIC DNA]</scope>
</reference>
<accession>A0A4Y2HVF2</accession>
<keyword evidence="3" id="KW-1185">Reference proteome</keyword>
<feature type="compositionally biased region" description="Acidic residues" evidence="1">
    <location>
        <begin position="73"/>
        <end position="82"/>
    </location>
</feature>
<organism evidence="2 3">
    <name type="scientific">Araneus ventricosus</name>
    <name type="common">Orbweaver spider</name>
    <name type="synonym">Epeira ventricosa</name>
    <dbReference type="NCBI Taxonomy" id="182803"/>
    <lineage>
        <taxon>Eukaryota</taxon>
        <taxon>Metazoa</taxon>
        <taxon>Ecdysozoa</taxon>
        <taxon>Arthropoda</taxon>
        <taxon>Chelicerata</taxon>
        <taxon>Arachnida</taxon>
        <taxon>Araneae</taxon>
        <taxon>Araneomorphae</taxon>
        <taxon>Entelegynae</taxon>
        <taxon>Araneoidea</taxon>
        <taxon>Araneidae</taxon>
        <taxon>Araneus</taxon>
    </lineage>
</organism>